<gene>
    <name evidence="2" type="ORF">PoB_006311900</name>
</gene>
<feature type="region of interest" description="Disordered" evidence="1">
    <location>
        <begin position="67"/>
        <end position="102"/>
    </location>
</feature>
<proteinExistence type="predicted"/>
<evidence type="ECO:0000256" key="1">
    <source>
        <dbReference type="SAM" id="MobiDB-lite"/>
    </source>
</evidence>
<keyword evidence="3" id="KW-1185">Reference proteome</keyword>
<comment type="caution">
    <text evidence="2">The sequence shown here is derived from an EMBL/GenBank/DDBJ whole genome shotgun (WGS) entry which is preliminary data.</text>
</comment>
<evidence type="ECO:0000313" key="3">
    <source>
        <dbReference type="Proteomes" id="UP000735302"/>
    </source>
</evidence>
<accession>A0AAV4CXH7</accession>
<reference evidence="2 3" key="1">
    <citation type="journal article" date="2021" name="Elife">
        <title>Chloroplast acquisition without the gene transfer in kleptoplastic sea slugs, Plakobranchus ocellatus.</title>
        <authorList>
            <person name="Maeda T."/>
            <person name="Takahashi S."/>
            <person name="Yoshida T."/>
            <person name="Shimamura S."/>
            <person name="Takaki Y."/>
            <person name="Nagai Y."/>
            <person name="Toyoda A."/>
            <person name="Suzuki Y."/>
            <person name="Arimoto A."/>
            <person name="Ishii H."/>
            <person name="Satoh N."/>
            <person name="Nishiyama T."/>
            <person name="Hasebe M."/>
            <person name="Maruyama T."/>
            <person name="Minagawa J."/>
            <person name="Obokata J."/>
            <person name="Shigenobu S."/>
        </authorList>
    </citation>
    <scope>NUCLEOTIDE SEQUENCE [LARGE SCALE GENOMIC DNA]</scope>
</reference>
<feature type="compositionally biased region" description="Low complexity" evidence="1">
    <location>
        <begin position="80"/>
        <end position="91"/>
    </location>
</feature>
<protein>
    <submittedName>
        <fullName evidence="2">Uncharacterized protein</fullName>
    </submittedName>
</protein>
<name>A0AAV4CXH7_9GAST</name>
<organism evidence="2 3">
    <name type="scientific">Plakobranchus ocellatus</name>
    <dbReference type="NCBI Taxonomy" id="259542"/>
    <lineage>
        <taxon>Eukaryota</taxon>
        <taxon>Metazoa</taxon>
        <taxon>Spiralia</taxon>
        <taxon>Lophotrochozoa</taxon>
        <taxon>Mollusca</taxon>
        <taxon>Gastropoda</taxon>
        <taxon>Heterobranchia</taxon>
        <taxon>Euthyneura</taxon>
        <taxon>Panpulmonata</taxon>
        <taxon>Sacoglossa</taxon>
        <taxon>Placobranchoidea</taxon>
        <taxon>Plakobranchidae</taxon>
        <taxon>Plakobranchus</taxon>
    </lineage>
</organism>
<dbReference type="EMBL" id="BLXT01007118">
    <property type="protein sequence ID" value="GFO36614.1"/>
    <property type="molecule type" value="Genomic_DNA"/>
</dbReference>
<sequence>MVRVEKVWCRVSCMEKVGGKERKKLKALGGGCLLRACQLTISLIPMALTRDLLFSRTCLEGILVSTEPRPAKSGQHPRHNQNPPSRPSQPSLIRDAATGEHA</sequence>
<dbReference type="AlphaFoldDB" id="A0AAV4CXH7"/>
<dbReference type="Proteomes" id="UP000735302">
    <property type="component" value="Unassembled WGS sequence"/>
</dbReference>
<evidence type="ECO:0000313" key="2">
    <source>
        <dbReference type="EMBL" id="GFO36614.1"/>
    </source>
</evidence>